<dbReference type="eggNOG" id="COG1653">
    <property type="taxonomic scope" value="Bacteria"/>
</dbReference>
<dbReference type="Proteomes" id="UP000006415">
    <property type="component" value="Unassembled WGS sequence"/>
</dbReference>
<reference evidence="4 5" key="1">
    <citation type="submission" date="2012-01" db="EMBL/GenBank/DDBJ databases">
        <title>The Genome Sequence of Scardovia wiggsiae F0424.</title>
        <authorList>
            <consortium name="The Broad Institute Genome Sequencing Platform"/>
            <person name="Earl A."/>
            <person name="Ward D."/>
            <person name="Feldgarden M."/>
            <person name="Gevers D."/>
            <person name="Izard J."/>
            <person name="Ganesan A."/>
            <person name="Baranova O.V."/>
            <person name="Blanton J.M."/>
            <person name="Tanner A.C."/>
            <person name="Mathney J."/>
            <person name="Dewhirst F.E."/>
            <person name="Young S.K."/>
            <person name="Zeng Q."/>
            <person name="Gargeya S."/>
            <person name="Fitzgerald M."/>
            <person name="Haas B."/>
            <person name="Abouelleil A."/>
            <person name="Alvarado L."/>
            <person name="Arachchi H.M."/>
            <person name="Berlin A."/>
            <person name="Chapman S.B."/>
            <person name="Gearin G."/>
            <person name="Goldberg J."/>
            <person name="Griggs A."/>
            <person name="Gujja S."/>
            <person name="Hansen M."/>
            <person name="Heiman D."/>
            <person name="Howarth C."/>
            <person name="Larimer J."/>
            <person name="Lui A."/>
            <person name="MacDonald P.J.P."/>
            <person name="McCowen C."/>
            <person name="Montmayeur A."/>
            <person name="Murphy C."/>
            <person name="Neiman D."/>
            <person name="Pearson M."/>
            <person name="Priest M."/>
            <person name="Roberts A."/>
            <person name="Saif S."/>
            <person name="Shea T."/>
            <person name="Sisk P."/>
            <person name="Stolte C."/>
            <person name="Sykes S."/>
            <person name="Wortman J."/>
            <person name="Nusbaum C."/>
            <person name="Birren B."/>
        </authorList>
    </citation>
    <scope>NUCLEOTIDE SEQUENCE [LARGE SCALE GENOMIC DNA]</scope>
    <source>
        <strain evidence="4 5">F0424</strain>
    </source>
</reference>
<evidence type="ECO:0000256" key="3">
    <source>
        <dbReference type="ARBA" id="ARBA00022729"/>
    </source>
</evidence>
<dbReference type="GO" id="GO:0015768">
    <property type="term" value="P:maltose transport"/>
    <property type="evidence" value="ECO:0007669"/>
    <property type="project" value="TreeGrafter"/>
</dbReference>
<dbReference type="RefSeq" id="WP_007147883.1">
    <property type="nucleotide sequence ID" value="NZ_AKCI01000001.1"/>
</dbReference>
<gene>
    <name evidence="4" type="ORF">HMPREF9156_00819</name>
</gene>
<dbReference type="GO" id="GO:1901982">
    <property type="term" value="F:maltose binding"/>
    <property type="evidence" value="ECO:0007669"/>
    <property type="project" value="TreeGrafter"/>
</dbReference>
<sequence length="444" mass="48375">MSREIRHTARALLAFVLAVAGTFGLSGCGEAARHAAKASSNDITIWTHTAGSEAELEGVKQIIKDYNASPDKKATVHLQAFPQSSYNDSVISASSAGNLPCLVDVDQPNTPYWAWANVLTPLTDSRLLERAQDLMQSAKGTWNKDLYTVGYFDATTALFARRTVLEKLGIRVATVDKPWSRTELDDALARLKASGTWNTPFEIGTADNKSEWYAYAYAPILQSFGGDLVNRSNYTSAEGKLNGTAAREFASWMRSLVEKGYISSRGGSDTALDFVNNKSGLLYGGIWSMSTFQKYAKDYKDIVAMPLADFGHGPVAGGGSWTVGMTAACGNKEAAQDYIRFSLQDKYVATMAKAGMNIPATKGAQKLVPQFANGGDMQVFTEISRRYVKMRPETPAYNFISTEFRKTIGDILNGADIDTWLNKAVNHIDGNIKGADGYRKNPGH</sequence>
<keyword evidence="2" id="KW-0813">Transport</keyword>
<dbReference type="GO" id="GO:0042956">
    <property type="term" value="P:maltodextrin transmembrane transport"/>
    <property type="evidence" value="ECO:0007669"/>
    <property type="project" value="TreeGrafter"/>
</dbReference>
<dbReference type="InterPro" id="IPR006059">
    <property type="entry name" value="SBP"/>
</dbReference>
<dbReference type="GO" id="GO:0055052">
    <property type="term" value="C:ATP-binding cassette (ABC) transporter complex, substrate-binding subunit-containing"/>
    <property type="evidence" value="ECO:0007669"/>
    <property type="project" value="TreeGrafter"/>
</dbReference>
<accession>J0WZF2</accession>
<comment type="similarity">
    <text evidence="1">Belongs to the bacterial solute-binding protein 1 family.</text>
</comment>
<evidence type="ECO:0000256" key="2">
    <source>
        <dbReference type="ARBA" id="ARBA00022448"/>
    </source>
</evidence>
<comment type="caution">
    <text evidence="4">The sequence shown here is derived from an EMBL/GenBank/DDBJ whole genome shotgun (WGS) entry which is preliminary data.</text>
</comment>
<dbReference type="Pfam" id="PF13416">
    <property type="entry name" value="SBP_bac_8"/>
    <property type="match status" value="1"/>
</dbReference>
<dbReference type="Gene3D" id="3.40.190.10">
    <property type="entry name" value="Periplasmic binding protein-like II"/>
    <property type="match status" value="1"/>
</dbReference>
<name>J0WZF2_9BIFI</name>
<keyword evidence="5" id="KW-1185">Reference proteome</keyword>
<keyword evidence="3" id="KW-0732">Signal</keyword>
<dbReference type="HOGENOM" id="CLU_031285_10_4_11"/>
<dbReference type="PANTHER" id="PTHR30061:SF50">
    <property type="entry name" value="MALTOSE_MALTODEXTRIN-BINDING PERIPLASMIC PROTEIN"/>
    <property type="match status" value="1"/>
</dbReference>
<dbReference type="STRING" id="857290.HMPREF9156_00819"/>
<dbReference type="SUPFAM" id="SSF53850">
    <property type="entry name" value="Periplasmic binding protein-like II"/>
    <property type="match status" value="1"/>
</dbReference>
<dbReference type="PROSITE" id="PS51257">
    <property type="entry name" value="PROKAR_LIPOPROTEIN"/>
    <property type="match status" value="1"/>
</dbReference>
<dbReference type="PANTHER" id="PTHR30061">
    <property type="entry name" value="MALTOSE-BINDING PERIPLASMIC PROTEIN"/>
    <property type="match status" value="1"/>
</dbReference>
<dbReference type="OrthoDB" id="9762335at2"/>
<evidence type="ECO:0000313" key="4">
    <source>
        <dbReference type="EMBL" id="EJD64944.1"/>
    </source>
</evidence>
<proteinExistence type="inferred from homology"/>
<evidence type="ECO:0000256" key="1">
    <source>
        <dbReference type="ARBA" id="ARBA00008520"/>
    </source>
</evidence>
<protein>
    <submittedName>
        <fullName evidence="4">Uncharacterized protein</fullName>
    </submittedName>
</protein>
<dbReference type="AlphaFoldDB" id="J0WZF2"/>
<dbReference type="EMBL" id="AGZS01000003">
    <property type="protein sequence ID" value="EJD64944.1"/>
    <property type="molecule type" value="Genomic_DNA"/>
</dbReference>
<evidence type="ECO:0000313" key="5">
    <source>
        <dbReference type="Proteomes" id="UP000006415"/>
    </source>
</evidence>
<organism evidence="4 5">
    <name type="scientific">Scardovia wiggsiae F0424</name>
    <dbReference type="NCBI Taxonomy" id="857290"/>
    <lineage>
        <taxon>Bacteria</taxon>
        <taxon>Bacillati</taxon>
        <taxon>Actinomycetota</taxon>
        <taxon>Actinomycetes</taxon>
        <taxon>Bifidobacteriales</taxon>
        <taxon>Bifidobacteriaceae</taxon>
        <taxon>Scardovia</taxon>
    </lineage>
</organism>